<feature type="site" description="Positions MEP for the nucleophilic attack" evidence="3">
    <location>
        <position position="234"/>
    </location>
</feature>
<dbReference type="Pfam" id="PF01128">
    <property type="entry name" value="IspD"/>
    <property type="match status" value="1"/>
</dbReference>
<evidence type="ECO:0000313" key="4">
    <source>
        <dbReference type="EMBL" id="QDU66298.1"/>
    </source>
</evidence>
<dbReference type="HAMAP" id="MF_00108">
    <property type="entry name" value="IspD"/>
    <property type="match status" value="1"/>
</dbReference>
<dbReference type="EMBL" id="CP036287">
    <property type="protein sequence ID" value="QDU66298.1"/>
    <property type="molecule type" value="Genomic_DNA"/>
</dbReference>
<feature type="site" description="Transition state stabilizer" evidence="3">
    <location>
        <position position="34"/>
    </location>
</feature>
<dbReference type="GO" id="GO:0050518">
    <property type="term" value="F:2-C-methyl-D-erythritol 4-phosphate cytidylyltransferase activity"/>
    <property type="evidence" value="ECO:0007669"/>
    <property type="project" value="UniProtKB-UniRule"/>
</dbReference>
<keyword evidence="2 3" id="KW-0548">Nucleotidyltransferase</keyword>
<dbReference type="Gene3D" id="3.90.550.10">
    <property type="entry name" value="Spore Coat Polysaccharide Biosynthesis Protein SpsA, Chain A"/>
    <property type="match status" value="1"/>
</dbReference>
<sequence>MPSPAPSDSKSQPSADRTTAVAAVVVVAAGSSQRMVAAGEGGARKPLLLLDDRTLLEHACANLAAARTVGHVIVVGHPDDVGLLEELRTTSPSMAGVVAIVPGGAERTDSVRAGVAACPTDVQVIAVHDAARPLVDPDRVDAVVLAALEHGGALLGIPARDTLKWTEDGHRVARTLERRYVWAAHTPQAFRADAFRRVLEAAIGEGARATDDAALWERYEGPPELVEDLPTNFKVTTPPDLELARALLASRGGRA</sequence>
<dbReference type="GO" id="GO:0019288">
    <property type="term" value="P:isopentenyl diphosphate biosynthetic process, methylerythritol 4-phosphate pathway"/>
    <property type="evidence" value="ECO:0007669"/>
    <property type="project" value="UniProtKB-UniRule"/>
</dbReference>
<keyword evidence="1 3" id="KW-0808">Transferase</keyword>
<evidence type="ECO:0000313" key="5">
    <source>
        <dbReference type="Proteomes" id="UP000316921"/>
    </source>
</evidence>
<comment type="pathway">
    <text evidence="3">Isoprenoid biosynthesis; isopentenyl diphosphate biosynthesis via DXP pathway; isopentenyl diphosphate from 1-deoxy-D-xylulose 5-phosphate: step 2/6.</text>
</comment>
<dbReference type="NCBIfam" id="TIGR00453">
    <property type="entry name" value="ispD"/>
    <property type="match status" value="1"/>
</dbReference>
<dbReference type="CDD" id="cd02516">
    <property type="entry name" value="CDP-ME_synthetase"/>
    <property type="match status" value="1"/>
</dbReference>
<keyword evidence="3" id="KW-0414">Isoprene biosynthesis</keyword>
<dbReference type="InterPro" id="IPR050088">
    <property type="entry name" value="IspD/TarI_cytidylyltransf_bact"/>
</dbReference>
<comment type="similarity">
    <text evidence="3">Belongs to the IspD/TarI cytidylyltransferase family. IspD subfamily.</text>
</comment>
<dbReference type="AlphaFoldDB" id="A0A518BH34"/>
<dbReference type="Proteomes" id="UP000316921">
    <property type="component" value="Chromosome"/>
</dbReference>
<dbReference type="PANTHER" id="PTHR32125:SF4">
    <property type="entry name" value="2-C-METHYL-D-ERYTHRITOL 4-PHOSPHATE CYTIDYLYLTRANSFERASE, CHLOROPLASTIC"/>
    <property type="match status" value="1"/>
</dbReference>
<feature type="site" description="Positions MEP for the nucleophilic attack" evidence="3">
    <location>
        <position position="178"/>
    </location>
</feature>
<name>A0A518BH34_9BACT</name>
<comment type="catalytic activity">
    <reaction evidence="3">
        <text>2-C-methyl-D-erythritol 4-phosphate + CTP + H(+) = 4-CDP-2-C-methyl-D-erythritol + diphosphate</text>
        <dbReference type="Rhea" id="RHEA:13429"/>
        <dbReference type="ChEBI" id="CHEBI:15378"/>
        <dbReference type="ChEBI" id="CHEBI:33019"/>
        <dbReference type="ChEBI" id="CHEBI:37563"/>
        <dbReference type="ChEBI" id="CHEBI:57823"/>
        <dbReference type="ChEBI" id="CHEBI:58262"/>
        <dbReference type="EC" id="2.7.7.60"/>
    </reaction>
</comment>
<dbReference type="SUPFAM" id="SSF53448">
    <property type="entry name" value="Nucleotide-diphospho-sugar transferases"/>
    <property type="match status" value="1"/>
</dbReference>
<dbReference type="KEGG" id="pbap:Pla133_13650"/>
<keyword evidence="5" id="KW-1185">Reference proteome</keyword>
<feature type="site" description="Transition state stabilizer" evidence="3">
    <location>
        <position position="45"/>
    </location>
</feature>
<protein>
    <recommendedName>
        <fullName evidence="3">2-C-methyl-D-erythritol 4-phosphate cytidylyltransferase</fullName>
        <ecNumber evidence="3">2.7.7.60</ecNumber>
    </recommendedName>
    <alternativeName>
        <fullName evidence="3">4-diphosphocytidyl-2C-methyl-D-erythritol synthase</fullName>
    </alternativeName>
    <alternativeName>
        <fullName evidence="3">MEP cytidylyltransferase</fullName>
        <shortName evidence="3">MCT</shortName>
    </alternativeName>
</protein>
<dbReference type="EC" id="2.7.7.60" evidence="3"/>
<dbReference type="InterPro" id="IPR029044">
    <property type="entry name" value="Nucleotide-diphossugar_trans"/>
</dbReference>
<evidence type="ECO:0000256" key="1">
    <source>
        <dbReference type="ARBA" id="ARBA00022679"/>
    </source>
</evidence>
<evidence type="ECO:0000256" key="3">
    <source>
        <dbReference type="HAMAP-Rule" id="MF_00108"/>
    </source>
</evidence>
<dbReference type="FunFam" id="3.90.550.10:FF:000003">
    <property type="entry name" value="2-C-methyl-D-erythritol 4-phosphate cytidylyltransferase"/>
    <property type="match status" value="1"/>
</dbReference>
<dbReference type="InterPro" id="IPR034683">
    <property type="entry name" value="IspD/TarI"/>
</dbReference>
<reference evidence="4 5" key="1">
    <citation type="submission" date="2019-02" db="EMBL/GenBank/DDBJ databases">
        <title>Deep-cultivation of Planctomycetes and their phenomic and genomic characterization uncovers novel biology.</title>
        <authorList>
            <person name="Wiegand S."/>
            <person name="Jogler M."/>
            <person name="Boedeker C."/>
            <person name="Pinto D."/>
            <person name="Vollmers J."/>
            <person name="Rivas-Marin E."/>
            <person name="Kohn T."/>
            <person name="Peeters S.H."/>
            <person name="Heuer A."/>
            <person name="Rast P."/>
            <person name="Oberbeckmann S."/>
            <person name="Bunk B."/>
            <person name="Jeske O."/>
            <person name="Meyerdierks A."/>
            <person name="Storesund J.E."/>
            <person name="Kallscheuer N."/>
            <person name="Luecker S."/>
            <person name="Lage O.M."/>
            <person name="Pohl T."/>
            <person name="Merkel B.J."/>
            <person name="Hornburger P."/>
            <person name="Mueller R.-W."/>
            <person name="Bruemmer F."/>
            <person name="Labrenz M."/>
            <person name="Spormann A.M."/>
            <person name="Op den Camp H."/>
            <person name="Overmann J."/>
            <person name="Amann R."/>
            <person name="Jetten M.S.M."/>
            <person name="Mascher T."/>
            <person name="Medema M.H."/>
            <person name="Devos D.P."/>
            <person name="Kaster A.-K."/>
            <person name="Ovreas L."/>
            <person name="Rohde M."/>
            <person name="Galperin M.Y."/>
            <person name="Jogler C."/>
        </authorList>
    </citation>
    <scope>NUCLEOTIDE SEQUENCE [LARGE SCALE GENOMIC DNA]</scope>
    <source>
        <strain evidence="4 5">Pla133</strain>
    </source>
</reference>
<accession>A0A518BH34</accession>
<gene>
    <name evidence="3 4" type="primary">ispD</name>
    <name evidence="4" type="ORF">Pla133_13650</name>
</gene>
<dbReference type="UniPathway" id="UPA00056">
    <property type="reaction ID" value="UER00093"/>
</dbReference>
<evidence type="ECO:0000256" key="2">
    <source>
        <dbReference type="ARBA" id="ARBA00022695"/>
    </source>
</evidence>
<proteinExistence type="inferred from homology"/>
<dbReference type="PANTHER" id="PTHR32125">
    <property type="entry name" value="2-C-METHYL-D-ERYTHRITOL 4-PHOSPHATE CYTIDYLYLTRANSFERASE, CHLOROPLASTIC"/>
    <property type="match status" value="1"/>
</dbReference>
<comment type="function">
    <text evidence="3">Catalyzes the formation of 4-diphosphocytidyl-2-C-methyl-D-erythritol from CTP and 2-C-methyl-D-erythritol 4-phosphate (MEP).</text>
</comment>
<dbReference type="InterPro" id="IPR001228">
    <property type="entry name" value="IspD"/>
</dbReference>
<organism evidence="4 5">
    <name type="scientific">Engelhardtia mirabilis</name>
    <dbReference type="NCBI Taxonomy" id="2528011"/>
    <lineage>
        <taxon>Bacteria</taxon>
        <taxon>Pseudomonadati</taxon>
        <taxon>Planctomycetota</taxon>
        <taxon>Planctomycetia</taxon>
        <taxon>Planctomycetia incertae sedis</taxon>
        <taxon>Engelhardtia</taxon>
    </lineage>
</organism>